<dbReference type="AlphaFoldDB" id="Q02D46"/>
<dbReference type="eggNOG" id="COG0457">
    <property type="taxonomic scope" value="Bacteria"/>
</dbReference>
<dbReference type="OrthoDB" id="9778494at2"/>
<feature type="repeat" description="TPR" evidence="1">
    <location>
        <begin position="48"/>
        <end position="81"/>
    </location>
</feature>
<evidence type="ECO:0000313" key="2">
    <source>
        <dbReference type="EMBL" id="ABJ81020.1"/>
    </source>
</evidence>
<dbReference type="STRING" id="234267.Acid_0004"/>
<proteinExistence type="predicted"/>
<gene>
    <name evidence="2" type="ordered locus">Acid_0004</name>
</gene>
<protein>
    <submittedName>
        <fullName evidence="2">Tetratricopeptide repeat protein</fullName>
    </submittedName>
</protein>
<dbReference type="InParanoid" id="Q02D46"/>
<dbReference type="SUPFAM" id="SSF48452">
    <property type="entry name" value="TPR-like"/>
    <property type="match status" value="1"/>
</dbReference>
<keyword evidence="1" id="KW-0802">TPR repeat</keyword>
<dbReference type="EMBL" id="CP000473">
    <property type="protein sequence ID" value="ABJ81020.1"/>
    <property type="molecule type" value="Genomic_DNA"/>
</dbReference>
<organism evidence="2">
    <name type="scientific">Solibacter usitatus (strain Ellin6076)</name>
    <dbReference type="NCBI Taxonomy" id="234267"/>
    <lineage>
        <taxon>Bacteria</taxon>
        <taxon>Pseudomonadati</taxon>
        <taxon>Acidobacteriota</taxon>
        <taxon>Terriglobia</taxon>
        <taxon>Bryobacterales</taxon>
        <taxon>Solibacteraceae</taxon>
        <taxon>Candidatus Solibacter</taxon>
    </lineage>
</organism>
<dbReference type="PANTHER" id="PTHR45588">
    <property type="entry name" value="TPR DOMAIN-CONTAINING PROTEIN"/>
    <property type="match status" value="1"/>
</dbReference>
<name>Q02D46_SOLUE</name>
<dbReference type="HOGENOM" id="CLU_011527_1_0_0"/>
<sequence precursor="true">MRRVILFLVCAGAGLAQHEMGKPQEKPVALYPGLGNWRHPIATRNAEAQRYFDQGLALLYGFNRYEALRSFRKASELDPAGAMPYWGMAMSTGPYINMGAEGDGDLDSKAACAAAANGLKVAGAPARERAYVEAAAARCPEYKPEAYIAAMKALAESYPDDLDAATLYAESLMVPVRWHWYTADGKAAPGMSEAERTLEQVLRRWPSHPGANHYYIHAVESSPTPERAIPSAQQLMGVVPWAGHIVHMPGHIWLALGDYELAASLNERASAVDREYFAATNVVGAYNMYYVHNLHFVAYARSMQGQRAATVKAANAMAQAGAPLADMMPEMADGFLSMPLLVKVRVQAWDEVLKAPQPAGTMVAQTAMWHYARMMAMLGTGNRAGAAAERDAFEAARKKVPADRPWGTNNSCGDVMAMVEEIVAARMSAEDIGHWEKAVALQDALVYDEPPAWYYPLRESLGAALVKAGRAADAEKVFREGLRRSPRDAWMIFGLMESVKAQKKSEGIAELQHELDAAWGTADVKQALQGM</sequence>
<dbReference type="InterPro" id="IPR019734">
    <property type="entry name" value="TPR_rpt"/>
</dbReference>
<dbReference type="KEGG" id="sus:Acid_0004"/>
<dbReference type="Gene3D" id="1.25.40.10">
    <property type="entry name" value="Tetratricopeptide repeat domain"/>
    <property type="match status" value="1"/>
</dbReference>
<dbReference type="InterPro" id="IPR011990">
    <property type="entry name" value="TPR-like_helical_dom_sf"/>
</dbReference>
<evidence type="ECO:0000256" key="1">
    <source>
        <dbReference type="PROSITE-ProRule" id="PRU00339"/>
    </source>
</evidence>
<accession>Q02D46</accession>
<dbReference type="PANTHER" id="PTHR45588:SF1">
    <property type="entry name" value="WW DOMAIN-CONTAINING PROTEIN"/>
    <property type="match status" value="1"/>
</dbReference>
<dbReference type="PROSITE" id="PS50005">
    <property type="entry name" value="TPR"/>
    <property type="match status" value="1"/>
</dbReference>
<reference evidence="2" key="1">
    <citation type="submission" date="2006-10" db="EMBL/GenBank/DDBJ databases">
        <title>Complete sequence of Solibacter usitatus Ellin6076.</title>
        <authorList>
            <consortium name="US DOE Joint Genome Institute"/>
            <person name="Copeland A."/>
            <person name="Lucas S."/>
            <person name="Lapidus A."/>
            <person name="Barry K."/>
            <person name="Detter J.C."/>
            <person name="Glavina del Rio T."/>
            <person name="Hammon N."/>
            <person name="Israni S."/>
            <person name="Dalin E."/>
            <person name="Tice H."/>
            <person name="Pitluck S."/>
            <person name="Thompson L.S."/>
            <person name="Brettin T."/>
            <person name="Bruce D."/>
            <person name="Han C."/>
            <person name="Tapia R."/>
            <person name="Gilna P."/>
            <person name="Schmutz J."/>
            <person name="Larimer F."/>
            <person name="Land M."/>
            <person name="Hauser L."/>
            <person name="Kyrpides N."/>
            <person name="Mikhailova N."/>
            <person name="Janssen P.H."/>
            <person name="Kuske C.R."/>
            <person name="Richardson P."/>
        </authorList>
    </citation>
    <scope>NUCLEOTIDE SEQUENCE</scope>
    <source>
        <strain evidence="2">Ellin6076</strain>
    </source>
</reference>